<dbReference type="InterPro" id="IPR013783">
    <property type="entry name" value="Ig-like_fold"/>
</dbReference>
<feature type="non-terminal residue" evidence="2">
    <location>
        <position position="1"/>
    </location>
</feature>
<accession>A0A5T3R2I8</accession>
<dbReference type="Gene3D" id="2.60.40.10">
    <property type="entry name" value="Immunoglobulins"/>
    <property type="match status" value="1"/>
</dbReference>
<dbReference type="InterPro" id="IPR032262">
    <property type="entry name" value="ZirS_C"/>
</dbReference>
<name>A0A5T3R2I8_SALER</name>
<evidence type="ECO:0000259" key="1">
    <source>
        <dbReference type="Pfam" id="PF16583"/>
    </source>
</evidence>
<feature type="domain" description="Zinc-regulated secreted antivirulence protein C-terminal" evidence="1">
    <location>
        <begin position="9"/>
        <end position="59"/>
    </location>
</feature>
<organism evidence="2">
    <name type="scientific">Salmonella enterica</name>
    <name type="common">Salmonella choleraesuis</name>
    <dbReference type="NCBI Taxonomy" id="28901"/>
    <lineage>
        <taxon>Bacteria</taxon>
        <taxon>Pseudomonadati</taxon>
        <taxon>Pseudomonadota</taxon>
        <taxon>Gammaproteobacteria</taxon>
        <taxon>Enterobacterales</taxon>
        <taxon>Enterobacteriaceae</taxon>
        <taxon>Salmonella</taxon>
    </lineage>
</organism>
<dbReference type="AlphaFoldDB" id="A0A5T3R2I8"/>
<evidence type="ECO:0000313" key="2">
    <source>
        <dbReference type="EMBL" id="EAN6991157.1"/>
    </source>
</evidence>
<proteinExistence type="predicted"/>
<dbReference type="Pfam" id="PF16583">
    <property type="entry name" value="ZirS_C"/>
    <property type="match status" value="1"/>
</dbReference>
<dbReference type="EMBL" id="AACYYX010000059">
    <property type="protein sequence ID" value="EAN6991157.1"/>
    <property type="molecule type" value="Genomic_DNA"/>
</dbReference>
<gene>
    <name evidence="2" type="ORF">EKH92_19125</name>
</gene>
<protein>
    <recommendedName>
        <fullName evidence="1">Zinc-regulated secreted antivirulence protein C-terminal domain-containing protein</fullName>
    </recommendedName>
</protein>
<comment type="caution">
    <text evidence="2">The sequence shown here is derived from an EMBL/GenBank/DDBJ whole genome shotgun (WGS) entry which is preliminary data.</text>
</comment>
<sequence length="63" mass="6996">LQCGHFSTGSWNSRCDIKAGGNPGEYLQTVTYNGGSNGELKLTYKYFEELIKDKFTISGTIKK</sequence>
<reference evidence="2" key="1">
    <citation type="submission" date="2018-12" db="EMBL/GenBank/DDBJ databases">
        <authorList>
            <consortium name="PulseNet: The National Subtyping Network for Foodborne Disease Surveillance"/>
            <person name="Tarr C.L."/>
            <person name="Trees E."/>
            <person name="Katz L.S."/>
            <person name="Carleton-Romer H.A."/>
            <person name="Stroika S."/>
            <person name="Kucerova Z."/>
            <person name="Roache K.F."/>
            <person name="Sabol A.L."/>
            <person name="Besser J."/>
            <person name="Gerner-Smidt P."/>
        </authorList>
    </citation>
    <scope>NUCLEOTIDE SEQUENCE</scope>
    <source>
        <strain evidence="2">PNUSAS063846</strain>
    </source>
</reference>